<evidence type="ECO:0000259" key="1">
    <source>
        <dbReference type="PROSITE" id="PS50925"/>
    </source>
</evidence>
<proteinExistence type="predicted"/>
<protein>
    <recommendedName>
        <fullName evidence="1">BLUF domain-containing protein</fullName>
    </recommendedName>
</protein>
<dbReference type="EMBL" id="JAGINP010000003">
    <property type="protein sequence ID" value="MBP2291513.1"/>
    <property type="molecule type" value="Genomic_DNA"/>
</dbReference>
<sequence>MLTIVYRSEASHPMAPAELAELCLVSARKNRALGITGFLLHQDGLFLQVLEGERRILEPLFDRIRHDDRHRNVEVLLHEDSTTKPNFAFWSMNLGPLDDEDFHARVLRGVTTKEEFAAKTHDPDFALDILMRAYMEACVMSDVDPAAHDLTCGAIPAWILPTYMGGQAEA</sequence>
<dbReference type="Pfam" id="PF04940">
    <property type="entry name" value="BLUF"/>
    <property type="match status" value="1"/>
</dbReference>
<reference evidence="2 3" key="1">
    <citation type="submission" date="2021-03" db="EMBL/GenBank/DDBJ databases">
        <title>Genomic Encyclopedia of Type Strains, Phase III (KMG-III): the genomes of soil and plant-associated and newly described type strains.</title>
        <authorList>
            <person name="Whitman W."/>
        </authorList>
    </citation>
    <scope>NUCLEOTIDE SEQUENCE [LARGE SCALE GENOMIC DNA]</scope>
    <source>
        <strain evidence="2 3">IMMIB AFH-6</strain>
    </source>
</reference>
<dbReference type="Proteomes" id="UP000781958">
    <property type="component" value="Unassembled WGS sequence"/>
</dbReference>
<accession>A0ABS4SG19</accession>
<dbReference type="Gene3D" id="3.30.70.100">
    <property type="match status" value="1"/>
</dbReference>
<organism evidence="2 3">
    <name type="scientific">Azospirillum rugosum</name>
    <dbReference type="NCBI Taxonomy" id="416170"/>
    <lineage>
        <taxon>Bacteria</taxon>
        <taxon>Pseudomonadati</taxon>
        <taxon>Pseudomonadota</taxon>
        <taxon>Alphaproteobacteria</taxon>
        <taxon>Rhodospirillales</taxon>
        <taxon>Azospirillaceae</taxon>
        <taxon>Azospirillum</taxon>
    </lineage>
</organism>
<feature type="domain" description="BLUF" evidence="1">
    <location>
        <begin position="1"/>
        <end position="93"/>
    </location>
</feature>
<name>A0ABS4SG19_9PROT</name>
<dbReference type="RefSeq" id="WP_209765004.1">
    <property type="nucleotide sequence ID" value="NZ_JAGINP010000003.1"/>
</dbReference>
<dbReference type="SUPFAM" id="SSF54975">
    <property type="entry name" value="Acylphosphatase/BLUF domain-like"/>
    <property type="match status" value="1"/>
</dbReference>
<dbReference type="InterPro" id="IPR036046">
    <property type="entry name" value="Acylphosphatase-like_dom_sf"/>
</dbReference>
<gene>
    <name evidence="2" type="ORF">J2851_001262</name>
</gene>
<evidence type="ECO:0000313" key="2">
    <source>
        <dbReference type="EMBL" id="MBP2291513.1"/>
    </source>
</evidence>
<dbReference type="PROSITE" id="PS50925">
    <property type="entry name" value="BLUF"/>
    <property type="match status" value="1"/>
</dbReference>
<evidence type="ECO:0000313" key="3">
    <source>
        <dbReference type="Proteomes" id="UP000781958"/>
    </source>
</evidence>
<comment type="caution">
    <text evidence="2">The sequence shown here is derived from an EMBL/GenBank/DDBJ whole genome shotgun (WGS) entry which is preliminary data.</text>
</comment>
<dbReference type="SMART" id="SM01034">
    <property type="entry name" value="BLUF"/>
    <property type="match status" value="1"/>
</dbReference>
<keyword evidence="3" id="KW-1185">Reference proteome</keyword>
<dbReference type="InterPro" id="IPR007024">
    <property type="entry name" value="BLUF_domain"/>
</dbReference>